<proteinExistence type="predicted"/>
<keyword evidence="3" id="KW-1185">Reference proteome</keyword>
<dbReference type="EMBL" id="JARIHO010000016">
    <property type="protein sequence ID" value="KAJ7348941.1"/>
    <property type="molecule type" value="Genomic_DNA"/>
</dbReference>
<dbReference type="Proteomes" id="UP001218218">
    <property type="component" value="Unassembled WGS sequence"/>
</dbReference>
<feature type="compositionally biased region" description="Basic and acidic residues" evidence="1">
    <location>
        <begin position="30"/>
        <end position="46"/>
    </location>
</feature>
<sequence>MSVEEEKEDDDTDEIFVTAPEEPSEEDEGRDGTVHTGEQSETREYLPGDTSRSPQREAVTTASTWRKAVRMVGQVIAGSIFAAAAQYGGAKLEANERGTPHGDQRSPLREVPAPKGIMENVTFADTVLLEDVVEAPRIFFKYGARQYYTRSENKLRAKQRRKLRKKTEVKEEEEVEEDVGESCGWGAVPEWIKWSGHGKGAREKTQRGTMWSPPRGEYQNQHPSCRARSLTRK</sequence>
<feature type="compositionally biased region" description="Polar residues" evidence="1">
    <location>
        <begin position="50"/>
        <end position="63"/>
    </location>
</feature>
<organism evidence="2 3">
    <name type="scientific">Mycena albidolilacea</name>
    <dbReference type="NCBI Taxonomy" id="1033008"/>
    <lineage>
        <taxon>Eukaryota</taxon>
        <taxon>Fungi</taxon>
        <taxon>Dikarya</taxon>
        <taxon>Basidiomycota</taxon>
        <taxon>Agaricomycotina</taxon>
        <taxon>Agaricomycetes</taxon>
        <taxon>Agaricomycetidae</taxon>
        <taxon>Agaricales</taxon>
        <taxon>Marasmiineae</taxon>
        <taxon>Mycenaceae</taxon>
        <taxon>Mycena</taxon>
    </lineage>
</organism>
<comment type="caution">
    <text evidence="2">The sequence shown here is derived from an EMBL/GenBank/DDBJ whole genome shotgun (WGS) entry which is preliminary data.</text>
</comment>
<evidence type="ECO:0000313" key="2">
    <source>
        <dbReference type="EMBL" id="KAJ7348941.1"/>
    </source>
</evidence>
<evidence type="ECO:0000256" key="1">
    <source>
        <dbReference type="SAM" id="MobiDB-lite"/>
    </source>
</evidence>
<feature type="region of interest" description="Disordered" evidence="1">
    <location>
        <begin position="1"/>
        <end position="63"/>
    </location>
</feature>
<gene>
    <name evidence="2" type="ORF">DFH08DRAFT_807532</name>
</gene>
<dbReference type="AlphaFoldDB" id="A0AAD7EU34"/>
<feature type="region of interest" description="Disordered" evidence="1">
    <location>
        <begin position="196"/>
        <end position="233"/>
    </location>
</feature>
<accession>A0AAD7EU34</accession>
<reference evidence="2" key="1">
    <citation type="submission" date="2023-03" db="EMBL/GenBank/DDBJ databases">
        <title>Massive genome expansion in bonnet fungi (Mycena s.s.) driven by repeated elements and novel gene families across ecological guilds.</title>
        <authorList>
            <consortium name="Lawrence Berkeley National Laboratory"/>
            <person name="Harder C.B."/>
            <person name="Miyauchi S."/>
            <person name="Viragh M."/>
            <person name="Kuo A."/>
            <person name="Thoen E."/>
            <person name="Andreopoulos B."/>
            <person name="Lu D."/>
            <person name="Skrede I."/>
            <person name="Drula E."/>
            <person name="Henrissat B."/>
            <person name="Morin E."/>
            <person name="Kohler A."/>
            <person name="Barry K."/>
            <person name="LaButti K."/>
            <person name="Morin E."/>
            <person name="Salamov A."/>
            <person name="Lipzen A."/>
            <person name="Mereny Z."/>
            <person name="Hegedus B."/>
            <person name="Baldrian P."/>
            <person name="Stursova M."/>
            <person name="Weitz H."/>
            <person name="Taylor A."/>
            <person name="Grigoriev I.V."/>
            <person name="Nagy L.G."/>
            <person name="Martin F."/>
            <person name="Kauserud H."/>
        </authorList>
    </citation>
    <scope>NUCLEOTIDE SEQUENCE</scope>
    <source>
        <strain evidence="2">CBHHK002</strain>
    </source>
</reference>
<evidence type="ECO:0000313" key="3">
    <source>
        <dbReference type="Proteomes" id="UP001218218"/>
    </source>
</evidence>
<protein>
    <submittedName>
        <fullName evidence="2">Uncharacterized protein</fullName>
    </submittedName>
</protein>
<name>A0AAD7EU34_9AGAR</name>
<feature type="compositionally biased region" description="Acidic residues" evidence="1">
    <location>
        <begin position="1"/>
        <end position="14"/>
    </location>
</feature>